<dbReference type="SUPFAM" id="SSF46785">
    <property type="entry name" value="Winged helix' DNA-binding domain"/>
    <property type="match status" value="1"/>
</dbReference>
<evidence type="ECO:0000256" key="1">
    <source>
        <dbReference type="ARBA" id="ARBA00023125"/>
    </source>
</evidence>
<accession>A0A5C6RRY3</accession>
<dbReference type="GO" id="GO:0003700">
    <property type="term" value="F:DNA-binding transcription factor activity"/>
    <property type="evidence" value="ECO:0007669"/>
    <property type="project" value="TreeGrafter"/>
</dbReference>
<sequence>MRLTAYTNYALRTLQLAALKEPDLVRIEEVVKIHGLKKPNIVKAVHELGREGYLVTKRGRGGGFQLARPATEIRVGDVVRLTEGDLDIVECFNPDTNTCPLIGVCRLSRAFQEATRAFMAVLDDLTIADIAANKGALMGRIDDALALPQDAPR</sequence>
<dbReference type="GO" id="GO:0003677">
    <property type="term" value="F:DNA binding"/>
    <property type="evidence" value="ECO:0007669"/>
    <property type="project" value="UniProtKB-KW"/>
</dbReference>
<dbReference type="InterPro" id="IPR036388">
    <property type="entry name" value="WH-like_DNA-bd_sf"/>
</dbReference>
<dbReference type="AlphaFoldDB" id="A0A5C6RRY3"/>
<dbReference type="Pfam" id="PF02082">
    <property type="entry name" value="Rrf2"/>
    <property type="match status" value="1"/>
</dbReference>
<dbReference type="OrthoDB" id="9795923at2"/>
<organism evidence="2 3">
    <name type="scientific">Paracoccus aurantiacus</name>
    <dbReference type="NCBI Taxonomy" id="2599412"/>
    <lineage>
        <taxon>Bacteria</taxon>
        <taxon>Pseudomonadati</taxon>
        <taxon>Pseudomonadota</taxon>
        <taxon>Alphaproteobacteria</taxon>
        <taxon>Rhodobacterales</taxon>
        <taxon>Paracoccaceae</taxon>
        <taxon>Paracoccus</taxon>
    </lineage>
</organism>
<name>A0A5C6RRY3_9RHOB</name>
<protein>
    <submittedName>
        <fullName evidence="2">Rrf2 family transcriptional regulator</fullName>
    </submittedName>
</protein>
<dbReference type="PROSITE" id="PS51197">
    <property type="entry name" value="HTH_RRF2_2"/>
    <property type="match status" value="1"/>
</dbReference>
<dbReference type="RefSeq" id="WP_147100928.1">
    <property type="nucleotide sequence ID" value="NZ_JBHUFH010000034.1"/>
</dbReference>
<dbReference type="PANTHER" id="PTHR33221:SF4">
    <property type="entry name" value="HTH-TYPE TRANSCRIPTIONAL REPRESSOR NSRR"/>
    <property type="match status" value="1"/>
</dbReference>
<dbReference type="Gene3D" id="1.10.10.10">
    <property type="entry name" value="Winged helix-like DNA-binding domain superfamily/Winged helix DNA-binding domain"/>
    <property type="match status" value="1"/>
</dbReference>
<dbReference type="NCBIfam" id="TIGR00738">
    <property type="entry name" value="rrf2_super"/>
    <property type="match status" value="1"/>
</dbReference>
<dbReference type="Proteomes" id="UP000321562">
    <property type="component" value="Unassembled WGS sequence"/>
</dbReference>
<dbReference type="InterPro" id="IPR030489">
    <property type="entry name" value="TR_Rrf2-type_CS"/>
</dbReference>
<gene>
    <name evidence="2" type="ORF">FQV27_17100</name>
</gene>
<keyword evidence="3" id="KW-1185">Reference proteome</keyword>
<evidence type="ECO:0000313" key="2">
    <source>
        <dbReference type="EMBL" id="TXB65023.1"/>
    </source>
</evidence>
<reference evidence="2 3" key="1">
    <citation type="submission" date="2019-08" db="EMBL/GenBank/DDBJ databases">
        <authorList>
            <person name="Ye J."/>
        </authorList>
    </citation>
    <scope>NUCLEOTIDE SEQUENCE [LARGE SCALE GENOMIC DNA]</scope>
    <source>
        <strain evidence="2 3">TK008</strain>
    </source>
</reference>
<comment type="caution">
    <text evidence="2">The sequence shown here is derived from an EMBL/GenBank/DDBJ whole genome shotgun (WGS) entry which is preliminary data.</text>
</comment>
<dbReference type="InterPro" id="IPR000944">
    <property type="entry name" value="Tscrpt_reg_Rrf2"/>
</dbReference>
<dbReference type="EMBL" id="VOPL01000010">
    <property type="protein sequence ID" value="TXB65023.1"/>
    <property type="molecule type" value="Genomic_DNA"/>
</dbReference>
<proteinExistence type="predicted"/>
<evidence type="ECO:0000313" key="3">
    <source>
        <dbReference type="Proteomes" id="UP000321562"/>
    </source>
</evidence>
<dbReference type="PANTHER" id="PTHR33221">
    <property type="entry name" value="WINGED HELIX-TURN-HELIX TRANSCRIPTIONAL REGULATOR, RRF2 FAMILY"/>
    <property type="match status" value="1"/>
</dbReference>
<keyword evidence="1" id="KW-0238">DNA-binding</keyword>
<dbReference type="PROSITE" id="PS01332">
    <property type="entry name" value="HTH_RRF2_1"/>
    <property type="match status" value="1"/>
</dbReference>
<dbReference type="GO" id="GO:0005829">
    <property type="term" value="C:cytosol"/>
    <property type="evidence" value="ECO:0007669"/>
    <property type="project" value="TreeGrafter"/>
</dbReference>
<dbReference type="InterPro" id="IPR036390">
    <property type="entry name" value="WH_DNA-bd_sf"/>
</dbReference>